<dbReference type="Proteomes" id="UP000251197">
    <property type="component" value="Unassembled WGS sequence"/>
</dbReference>
<evidence type="ECO:0000313" key="2">
    <source>
        <dbReference type="EMBL" id="SQC91323.1"/>
    </source>
</evidence>
<organism evidence="2 3">
    <name type="scientific">Cedecea neteri</name>
    <dbReference type="NCBI Taxonomy" id="158822"/>
    <lineage>
        <taxon>Bacteria</taxon>
        <taxon>Pseudomonadati</taxon>
        <taxon>Pseudomonadota</taxon>
        <taxon>Gammaproteobacteria</taxon>
        <taxon>Enterobacterales</taxon>
        <taxon>Enterobacteriaceae</taxon>
        <taxon>Cedecea</taxon>
    </lineage>
</organism>
<gene>
    <name evidence="2" type="primary">fecA_2</name>
    <name evidence="2" type="ORF">NCTC12120_04476</name>
</gene>
<evidence type="ECO:0000313" key="3">
    <source>
        <dbReference type="Proteomes" id="UP000251197"/>
    </source>
</evidence>
<feature type="region of interest" description="Disordered" evidence="1">
    <location>
        <begin position="23"/>
        <end position="53"/>
    </location>
</feature>
<protein>
    <submittedName>
        <fullName evidence="2">Iron(III) dicitrate transport protein FecA</fullName>
    </submittedName>
</protein>
<dbReference type="EMBL" id="UAVU01000007">
    <property type="protein sequence ID" value="SQC91323.1"/>
    <property type="molecule type" value="Genomic_DNA"/>
</dbReference>
<dbReference type="AlphaFoldDB" id="A0A2X3J5K2"/>
<name>A0A2X3J5K2_9ENTR</name>
<evidence type="ECO:0000256" key="1">
    <source>
        <dbReference type="SAM" id="MobiDB-lite"/>
    </source>
</evidence>
<reference evidence="2 3" key="1">
    <citation type="submission" date="2018-06" db="EMBL/GenBank/DDBJ databases">
        <authorList>
            <consortium name="Pathogen Informatics"/>
            <person name="Doyle S."/>
        </authorList>
    </citation>
    <scope>NUCLEOTIDE SEQUENCE [LARGE SCALE GENOMIC DNA]</scope>
    <source>
        <strain evidence="2 3">NCTC12120</strain>
    </source>
</reference>
<accession>A0A2X3J5K2</accession>
<feature type="compositionally biased region" description="Basic and acidic residues" evidence="1">
    <location>
        <begin position="28"/>
        <end position="43"/>
    </location>
</feature>
<sequence>MRYGPQNVGGVINFVDPRYSKRIRRHGQRADSGRQPRWPEDANQRGPWGGTADNGFGAELLYSGLHGQGYRESNDNTDIG</sequence>
<proteinExistence type="predicted"/>